<keyword evidence="2" id="KW-0732">Signal</keyword>
<evidence type="ECO:0000313" key="4">
    <source>
        <dbReference type="Proteomes" id="UP000198949"/>
    </source>
</evidence>
<evidence type="ECO:0000256" key="1">
    <source>
        <dbReference type="SAM" id="MobiDB-lite"/>
    </source>
</evidence>
<feature type="region of interest" description="Disordered" evidence="1">
    <location>
        <begin position="24"/>
        <end position="48"/>
    </location>
</feature>
<feature type="signal peptide" evidence="2">
    <location>
        <begin position="1"/>
        <end position="21"/>
    </location>
</feature>
<dbReference type="OrthoDB" id="4317673at2"/>
<dbReference type="EMBL" id="FNAD01000006">
    <property type="protein sequence ID" value="SDD70586.1"/>
    <property type="molecule type" value="Genomic_DNA"/>
</dbReference>
<evidence type="ECO:0000256" key="2">
    <source>
        <dbReference type="SAM" id="SignalP"/>
    </source>
</evidence>
<feature type="chain" id="PRO_5038619204" description="DUF4352 domain-containing protein" evidence="2">
    <location>
        <begin position="22"/>
        <end position="225"/>
    </location>
</feature>
<dbReference type="PROSITE" id="PS51257">
    <property type="entry name" value="PROKAR_LIPOPROTEIN"/>
    <property type="match status" value="1"/>
</dbReference>
<feature type="compositionally biased region" description="Low complexity" evidence="1">
    <location>
        <begin position="31"/>
        <end position="47"/>
    </location>
</feature>
<dbReference type="RefSeq" id="WP_091034806.1">
    <property type="nucleotide sequence ID" value="NZ_FNAD01000006.1"/>
</dbReference>
<organism evidence="3 4">
    <name type="scientific">Glycomyces harbinensis</name>
    <dbReference type="NCBI Taxonomy" id="58114"/>
    <lineage>
        <taxon>Bacteria</taxon>
        <taxon>Bacillati</taxon>
        <taxon>Actinomycetota</taxon>
        <taxon>Actinomycetes</taxon>
        <taxon>Glycomycetales</taxon>
        <taxon>Glycomycetaceae</taxon>
        <taxon>Glycomyces</taxon>
    </lineage>
</organism>
<reference evidence="4" key="1">
    <citation type="submission" date="2016-10" db="EMBL/GenBank/DDBJ databases">
        <authorList>
            <person name="Varghese N."/>
            <person name="Submissions S."/>
        </authorList>
    </citation>
    <scope>NUCLEOTIDE SEQUENCE [LARGE SCALE GENOMIC DNA]</scope>
    <source>
        <strain evidence="4">CGMCC 4.3516</strain>
    </source>
</reference>
<dbReference type="STRING" id="58114.SAMN05216270_106261"/>
<name>A0A1G6WZX6_9ACTN</name>
<protein>
    <recommendedName>
        <fullName evidence="5">DUF4352 domain-containing protein</fullName>
    </recommendedName>
</protein>
<evidence type="ECO:0000313" key="3">
    <source>
        <dbReference type="EMBL" id="SDD70586.1"/>
    </source>
</evidence>
<sequence length="225" mass="23374">MSARSIAALAAALLLTLTGCADSGGADTDSGESTSQEESSPSTSGPTYTAFADFPGEELLYVEQGVVPVGLRLKAVDTVWQTELAGQIADADAHYLVVYVAVTGEADDRGVADAWFNYFDFELVFPAGGDACAAANVDAYGNCTPNPVTSIESVADGEWRDHMWGSADAFGRVDLPAGATMIGGLAFQIPDAAELSGDMEFCASGRDVTREDNCITVPAPAEPWG</sequence>
<dbReference type="Proteomes" id="UP000198949">
    <property type="component" value="Unassembled WGS sequence"/>
</dbReference>
<accession>A0A1G6WZX6</accession>
<proteinExistence type="predicted"/>
<evidence type="ECO:0008006" key="5">
    <source>
        <dbReference type="Google" id="ProtNLM"/>
    </source>
</evidence>
<gene>
    <name evidence="3" type="ORF">SAMN05216270_106261</name>
</gene>
<keyword evidence="4" id="KW-1185">Reference proteome</keyword>
<dbReference type="AlphaFoldDB" id="A0A1G6WZX6"/>